<dbReference type="InterPro" id="IPR001623">
    <property type="entry name" value="DnaJ_domain"/>
</dbReference>
<organism evidence="3 4">
    <name type="scientific">Mytilus coruscus</name>
    <name type="common">Sea mussel</name>
    <dbReference type="NCBI Taxonomy" id="42192"/>
    <lineage>
        <taxon>Eukaryota</taxon>
        <taxon>Metazoa</taxon>
        <taxon>Spiralia</taxon>
        <taxon>Lophotrochozoa</taxon>
        <taxon>Mollusca</taxon>
        <taxon>Bivalvia</taxon>
        <taxon>Autobranchia</taxon>
        <taxon>Pteriomorphia</taxon>
        <taxon>Mytilida</taxon>
        <taxon>Mytiloidea</taxon>
        <taxon>Mytilidae</taxon>
        <taxon>Mytilinae</taxon>
        <taxon>Mytilus</taxon>
    </lineage>
</organism>
<dbReference type="Proteomes" id="UP000507470">
    <property type="component" value="Unassembled WGS sequence"/>
</dbReference>
<proteinExistence type="predicted"/>
<dbReference type="OrthoDB" id="1734229at2759"/>
<dbReference type="Gene3D" id="1.10.287.110">
    <property type="entry name" value="DnaJ domain"/>
    <property type="match status" value="1"/>
</dbReference>
<evidence type="ECO:0000259" key="2">
    <source>
        <dbReference type="PROSITE" id="PS50076"/>
    </source>
</evidence>
<accession>A0A6J8E5A5</accession>
<dbReference type="SMART" id="SM00271">
    <property type="entry name" value="DnaJ"/>
    <property type="match status" value="1"/>
</dbReference>
<dbReference type="GO" id="GO:0003723">
    <property type="term" value="F:RNA binding"/>
    <property type="evidence" value="ECO:0007669"/>
    <property type="project" value="TreeGrafter"/>
</dbReference>
<reference evidence="3 4" key="1">
    <citation type="submission" date="2020-06" db="EMBL/GenBank/DDBJ databases">
        <authorList>
            <person name="Li R."/>
            <person name="Bekaert M."/>
        </authorList>
    </citation>
    <scope>NUCLEOTIDE SEQUENCE [LARGE SCALE GENOMIC DNA]</scope>
    <source>
        <strain evidence="4">wild</strain>
    </source>
</reference>
<sequence length="197" mass="23164">MEYVEYDPYMELDVDRGASQKEIKKAYRKLSLIFHPDKETGDHKKFMRIAKAYAALTDEETMKNWEEYGNPDGPGVTKFGIALPKWIIEKENSIWVLAVYGLLFMVLLPVVVGAWWYRSIKFSKDQVLLDTTRLYYYFFQKIPNMMLKKVVMVLAGSFEFDKFHNQEIVERPSDNEEVPQFSSSYYDDDDIIIIPPI</sequence>
<dbReference type="PRINTS" id="PR00625">
    <property type="entry name" value="JDOMAIN"/>
</dbReference>
<gene>
    <name evidence="3" type="ORF">MCOR_48247</name>
</gene>
<keyword evidence="4" id="KW-1185">Reference proteome</keyword>
<dbReference type="PANTHER" id="PTHR24075">
    <property type="entry name" value="SEC63 DOMAIN-CONTAINING"/>
    <property type="match status" value="1"/>
</dbReference>
<dbReference type="InterPro" id="IPR036869">
    <property type="entry name" value="J_dom_sf"/>
</dbReference>
<dbReference type="CDD" id="cd06257">
    <property type="entry name" value="DnaJ"/>
    <property type="match status" value="1"/>
</dbReference>
<keyword evidence="1" id="KW-1133">Transmembrane helix</keyword>
<keyword evidence="1" id="KW-0812">Transmembrane</keyword>
<protein>
    <submittedName>
        <fullName evidence="3">SEC63</fullName>
    </submittedName>
</protein>
<evidence type="ECO:0000256" key="1">
    <source>
        <dbReference type="SAM" id="Phobius"/>
    </source>
</evidence>
<dbReference type="FunFam" id="1.10.287.110:FF:000063">
    <property type="entry name" value="Translocation protein SEC63"/>
    <property type="match status" value="1"/>
</dbReference>
<dbReference type="GO" id="GO:0008320">
    <property type="term" value="F:protein transmembrane transporter activity"/>
    <property type="evidence" value="ECO:0007669"/>
    <property type="project" value="TreeGrafter"/>
</dbReference>
<dbReference type="SUPFAM" id="SSF46565">
    <property type="entry name" value="Chaperone J-domain"/>
    <property type="match status" value="1"/>
</dbReference>
<dbReference type="EMBL" id="CACVKT020008449">
    <property type="protein sequence ID" value="CAC5415557.1"/>
    <property type="molecule type" value="Genomic_DNA"/>
</dbReference>
<dbReference type="AlphaFoldDB" id="A0A6J8E5A5"/>
<dbReference type="GO" id="GO:0006620">
    <property type="term" value="P:post-translational protein targeting to endoplasmic reticulum membrane"/>
    <property type="evidence" value="ECO:0007669"/>
    <property type="project" value="TreeGrafter"/>
</dbReference>
<dbReference type="PROSITE" id="PS50076">
    <property type="entry name" value="DNAJ_2"/>
    <property type="match status" value="1"/>
</dbReference>
<dbReference type="GO" id="GO:0006614">
    <property type="term" value="P:SRP-dependent cotranslational protein targeting to membrane"/>
    <property type="evidence" value="ECO:0007669"/>
    <property type="project" value="TreeGrafter"/>
</dbReference>
<dbReference type="PANTHER" id="PTHR24075:SF0">
    <property type="entry name" value="TRANSLOCATION PROTEIN SEC63 HOMOLOG"/>
    <property type="match status" value="1"/>
</dbReference>
<feature type="domain" description="J" evidence="2">
    <location>
        <begin position="7"/>
        <end position="69"/>
    </location>
</feature>
<dbReference type="Pfam" id="PF00226">
    <property type="entry name" value="DnaJ"/>
    <property type="match status" value="1"/>
</dbReference>
<evidence type="ECO:0000313" key="4">
    <source>
        <dbReference type="Proteomes" id="UP000507470"/>
    </source>
</evidence>
<evidence type="ECO:0000313" key="3">
    <source>
        <dbReference type="EMBL" id="CAC5415557.1"/>
    </source>
</evidence>
<keyword evidence="1" id="KW-0472">Membrane</keyword>
<name>A0A6J8E5A5_MYTCO</name>
<feature type="transmembrane region" description="Helical" evidence="1">
    <location>
        <begin position="94"/>
        <end position="117"/>
    </location>
</feature>
<dbReference type="GO" id="GO:0031207">
    <property type="term" value="C:Sec62/Sec63 complex"/>
    <property type="evidence" value="ECO:0007669"/>
    <property type="project" value="TreeGrafter"/>
</dbReference>